<protein>
    <submittedName>
        <fullName evidence="1">Uncharacterized protein</fullName>
    </submittedName>
</protein>
<reference evidence="1 2" key="1">
    <citation type="submission" date="2020-09" db="EMBL/GenBank/DDBJ databases">
        <title>De no assembly of potato wild relative species, Solanum commersonii.</title>
        <authorList>
            <person name="Cho K."/>
        </authorList>
    </citation>
    <scope>NUCLEOTIDE SEQUENCE [LARGE SCALE GENOMIC DNA]</scope>
    <source>
        <strain evidence="1">LZ3.2</strain>
        <tissue evidence="1">Leaf</tissue>
    </source>
</reference>
<proteinExistence type="predicted"/>
<dbReference type="OrthoDB" id="10409125at2759"/>
<organism evidence="1 2">
    <name type="scientific">Solanum commersonii</name>
    <name type="common">Commerson's wild potato</name>
    <name type="synonym">Commerson's nightshade</name>
    <dbReference type="NCBI Taxonomy" id="4109"/>
    <lineage>
        <taxon>Eukaryota</taxon>
        <taxon>Viridiplantae</taxon>
        <taxon>Streptophyta</taxon>
        <taxon>Embryophyta</taxon>
        <taxon>Tracheophyta</taxon>
        <taxon>Spermatophyta</taxon>
        <taxon>Magnoliopsida</taxon>
        <taxon>eudicotyledons</taxon>
        <taxon>Gunneridae</taxon>
        <taxon>Pentapetalae</taxon>
        <taxon>asterids</taxon>
        <taxon>lamiids</taxon>
        <taxon>Solanales</taxon>
        <taxon>Solanaceae</taxon>
        <taxon>Solanoideae</taxon>
        <taxon>Solaneae</taxon>
        <taxon>Solanum</taxon>
    </lineage>
</organism>
<dbReference type="EMBL" id="JACXVP010000010">
    <property type="protein sequence ID" value="KAG5581017.1"/>
    <property type="molecule type" value="Genomic_DNA"/>
</dbReference>
<dbReference type="AlphaFoldDB" id="A0A9J5WYQ5"/>
<gene>
    <name evidence="1" type="ORF">H5410_051644</name>
</gene>
<accession>A0A9J5WYQ5</accession>
<evidence type="ECO:0000313" key="2">
    <source>
        <dbReference type="Proteomes" id="UP000824120"/>
    </source>
</evidence>
<comment type="caution">
    <text evidence="1">The sequence shown here is derived from an EMBL/GenBank/DDBJ whole genome shotgun (WGS) entry which is preliminary data.</text>
</comment>
<dbReference type="Proteomes" id="UP000824120">
    <property type="component" value="Chromosome 10"/>
</dbReference>
<evidence type="ECO:0000313" key="1">
    <source>
        <dbReference type="EMBL" id="KAG5581017.1"/>
    </source>
</evidence>
<name>A0A9J5WYQ5_SOLCO</name>
<keyword evidence="2" id="KW-1185">Reference proteome</keyword>
<sequence>MHVITTNQRNKKLFRFFTAIKRPISTDWKTTPKKAPMQATKSNLSILYRRVIASISINPITADMMMEASIAFGVYLNNGVISSKVSNTTQDMTIFETAV</sequence>